<protein>
    <submittedName>
        <fullName evidence="2">HVA1 family protein</fullName>
    </submittedName>
</protein>
<evidence type="ECO:0000313" key="3">
    <source>
        <dbReference type="Proteomes" id="UP000505306"/>
    </source>
</evidence>
<dbReference type="Pfam" id="PF11160">
    <property type="entry name" value="Hva1_TUDOR"/>
    <property type="match status" value="1"/>
</dbReference>
<name>A0A6G6GK87_9FLAO</name>
<keyword evidence="3" id="KW-1185">Reference proteome</keyword>
<dbReference type="InterPro" id="IPR021331">
    <property type="entry name" value="Hva1_TUDOR"/>
</dbReference>
<sequence>MIKQGTEVQWKWGSGTATGKVIETYTEKVTKTIKGSDVTRDGEEGNKALYIEQEDGDKVLKLESEVERATNLFAAICLQQLLPYIYST</sequence>
<proteinExistence type="predicted"/>
<dbReference type="KEGG" id="mgel:G5B37_04955"/>
<gene>
    <name evidence="2" type="ORF">G5B37_04955</name>
</gene>
<evidence type="ECO:0000313" key="2">
    <source>
        <dbReference type="EMBL" id="QIE58934.1"/>
    </source>
</evidence>
<feature type="domain" description="Hypervirulence associated protein TUDOR" evidence="1">
    <location>
        <begin position="5"/>
        <end position="66"/>
    </location>
</feature>
<dbReference type="EMBL" id="CP049057">
    <property type="protein sequence ID" value="QIE58934.1"/>
    <property type="molecule type" value="Genomic_DNA"/>
</dbReference>
<accession>A0A6G6GK87</accession>
<organism evidence="2 3">
    <name type="scientific">Rasiella rasia</name>
    <dbReference type="NCBI Taxonomy" id="2744027"/>
    <lineage>
        <taxon>Bacteria</taxon>
        <taxon>Pseudomonadati</taxon>
        <taxon>Bacteroidota</taxon>
        <taxon>Flavobacteriia</taxon>
        <taxon>Flavobacteriales</taxon>
        <taxon>Flavobacteriaceae</taxon>
        <taxon>Rasiella</taxon>
    </lineage>
</organism>
<evidence type="ECO:0000259" key="1">
    <source>
        <dbReference type="Pfam" id="PF11160"/>
    </source>
</evidence>
<reference evidence="2 3" key="1">
    <citation type="submission" date="2020-02" db="EMBL/GenBank/DDBJ databases">
        <title>Complete genome sequence of Flavobacteriaceae bacterium.</title>
        <authorList>
            <person name="Kim S.-J."/>
            <person name="Kim Y.-S."/>
            <person name="Kim K.-H."/>
        </authorList>
    </citation>
    <scope>NUCLEOTIDE SEQUENCE [LARGE SCALE GENOMIC DNA]</scope>
    <source>
        <strain evidence="2 3">RR4-40</strain>
    </source>
</reference>
<dbReference type="AlphaFoldDB" id="A0A6G6GK87"/>
<dbReference type="Proteomes" id="UP000505306">
    <property type="component" value="Chromosome"/>
</dbReference>